<evidence type="ECO:0000313" key="2">
    <source>
        <dbReference type="Proteomes" id="UP000008177"/>
    </source>
</evidence>
<dbReference type="HOGENOM" id="CLU_879961_0_0_1"/>
<organism evidence="1 2">
    <name type="scientific">Botryotinia fuckeliana (strain T4)</name>
    <name type="common">Noble rot fungus</name>
    <name type="synonym">Botrytis cinerea</name>
    <dbReference type="NCBI Taxonomy" id="999810"/>
    <lineage>
        <taxon>Eukaryota</taxon>
        <taxon>Fungi</taxon>
        <taxon>Dikarya</taxon>
        <taxon>Ascomycota</taxon>
        <taxon>Pezizomycotina</taxon>
        <taxon>Leotiomycetes</taxon>
        <taxon>Helotiales</taxon>
        <taxon>Sclerotiniaceae</taxon>
        <taxon>Botrytis</taxon>
    </lineage>
</organism>
<proteinExistence type="predicted"/>
<dbReference type="InParanoid" id="G2YSG0"/>
<gene>
    <name evidence="1" type="ORF">BofuT4_P126060.1</name>
</gene>
<dbReference type="AlphaFoldDB" id="G2YSG0"/>
<name>G2YSG0_BOTF4</name>
<dbReference type="OrthoDB" id="3545026at2759"/>
<dbReference type="Proteomes" id="UP000008177">
    <property type="component" value="Unplaced contigs"/>
</dbReference>
<reference evidence="2" key="1">
    <citation type="journal article" date="2011" name="PLoS Genet.">
        <title>Genomic analysis of the necrotrophic fungal pathogens Sclerotinia sclerotiorum and Botrytis cinerea.</title>
        <authorList>
            <person name="Amselem J."/>
            <person name="Cuomo C.A."/>
            <person name="van Kan J.A."/>
            <person name="Viaud M."/>
            <person name="Benito E.P."/>
            <person name="Couloux A."/>
            <person name="Coutinho P.M."/>
            <person name="de Vries R.P."/>
            <person name="Dyer P.S."/>
            <person name="Fillinger S."/>
            <person name="Fournier E."/>
            <person name="Gout L."/>
            <person name="Hahn M."/>
            <person name="Kohn L."/>
            <person name="Lapalu N."/>
            <person name="Plummer K.M."/>
            <person name="Pradier J.M."/>
            <person name="Quevillon E."/>
            <person name="Sharon A."/>
            <person name="Simon A."/>
            <person name="ten Have A."/>
            <person name="Tudzynski B."/>
            <person name="Tudzynski P."/>
            <person name="Wincker P."/>
            <person name="Andrew M."/>
            <person name="Anthouard V."/>
            <person name="Beever R.E."/>
            <person name="Beffa R."/>
            <person name="Benoit I."/>
            <person name="Bouzid O."/>
            <person name="Brault B."/>
            <person name="Chen Z."/>
            <person name="Choquer M."/>
            <person name="Collemare J."/>
            <person name="Cotton P."/>
            <person name="Danchin E.G."/>
            <person name="Da Silva C."/>
            <person name="Gautier A."/>
            <person name="Giraud C."/>
            <person name="Giraud T."/>
            <person name="Gonzalez C."/>
            <person name="Grossetete S."/>
            <person name="Guldener U."/>
            <person name="Henrissat B."/>
            <person name="Howlett B.J."/>
            <person name="Kodira C."/>
            <person name="Kretschmer M."/>
            <person name="Lappartient A."/>
            <person name="Leroch M."/>
            <person name="Levis C."/>
            <person name="Mauceli E."/>
            <person name="Neuveglise C."/>
            <person name="Oeser B."/>
            <person name="Pearson M."/>
            <person name="Poulain J."/>
            <person name="Poussereau N."/>
            <person name="Quesneville H."/>
            <person name="Rascle C."/>
            <person name="Schumacher J."/>
            <person name="Segurens B."/>
            <person name="Sexton A."/>
            <person name="Silva E."/>
            <person name="Sirven C."/>
            <person name="Soanes D.M."/>
            <person name="Talbot N.J."/>
            <person name="Templeton M."/>
            <person name="Yandava C."/>
            <person name="Yarden O."/>
            <person name="Zeng Q."/>
            <person name="Rollins J.A."/>
            <person name="Lebrun M.H."/>
            <person name="Dickman M."/>
        </authorList>
    </citation>
    <scope>NUCLEOTIDE SEQUENCE [LARGE SCALE GENOMIC DNA]</scope>
    <source>
        <strain evidence="2">T4</strain>
    </source>
</reference>
<evidence type="ECO:0000313" key="1">
    <source>
        <dbReference type="EMBL" id="CCD54558.1"/>
    </source>
</evidence>
<accession>G2YSG0</accession>
<dbReference type="EMBL" id="FQ790351">
    <property type="protein sequence ID" value="CCD54558.1"/>
    <property type="molecule type" value="Genomic_DNA"/>
</dbReference>
<protein>
    <submittedName>
        <fullName evidence="1">Uncharacterized protein</fullName>
    </submittedName>
</protein>
<sequence>MCVLKIKNEDIRRRNILPLDQRVGIRHCSKDRSHARGKGNEIKTYRALMRTCSIFRNIIDATDLLFKDNTFEFCSFEELIILKSLTPNRRNKIKSIYLTDRIEGFLIGDPDVPQHKRGRDDHAPKRLQDVEAGYYTLGSCHGLRNLHFNMKWSMYLFRIYNGPNKSFPITEMAGGENHDALHSICGLENFHLATQSHQRHLRSVDFPCCFEGKCLNEFEYFQFKWFIYKGGLIEEHKRKWHLKMNLLEQQVRAIVTRPRLESTQLDQHLPIMKNHGRLNLEPTINRLITFSLSNLIYQPKRFWYSGNNKNSGDIAR</sequence>